<feature type="domain" description="Major facilitator superfamily (MFS) profile" evidence="10">
    <location>
        <begin position="13"/>
        <end position="405"/>
    </location>
</feature>
<evidence type="ECO:0000259" key="10">
    <source>
        <dbReference type="PROSITE" id="PS50850"/>
    </source>
</evidence>
<keyword evidence="7 8" id="KW-0472">Membrane</keyword>
<sequence length="455" mass="47067">MRTASTPVPRPARTSYALLLAVLCSLNAGGLFASDINLPGVPDTAQAFDAPVASVQWTFSAFMIGIAVSQAVYGPISDAYGRKPVIVFGLGLFVAASLVCAVAPTIEVFGAGRLLQALGAGAGMVLGRAVISDLYEEKEAARTFATVMPIVGVSPSVAPLIGGYLTSYVSWRAPFAVTALIGLTTLVVMVARIPESLPPQRRSKHLGATLKGYPGLLTRPRFWAYTVNLAVAYGGYFGYLAASPLVFQKMGLATETTSYCYITVSVAYVAGNLTSRSLVRRRRIDELLWVGHGFFLAGALLMLGLGLSGAGGRWGLLVLVFMPVMTFGNGFLLPLSMSAGVTAFRTTAGSASGLMGALQLLGASLGIYLTSRLPAGDLLALGWFVLAASAVGVVLFALFLWLASRRRATGSPGSDAAATVAAAVTAETAAPVATTATVATDAGGRPKEVQEAVAE</sequence>
<keyword evidence="12" id="KW-1185">Reference proteome</keyword>
<dbReference type="Proteomes" id="UP001614264">
    <property type="component" value="Unassembled WGS sequence"/>
</dbReference>
<keyword evidence="3" id="KW-0813">Transport</keyword>
<evidence type="ECO:0000256" key="1">
    <source>
        <dbReference type="ARBA" id="ARBA00004651"/>
    </source>
</evidence>
<evidence type="ECO:0000256" key="9">
    <source>
        <dbReference type="SAM" id="SignalP"/>
    </source>
</evidence>
<dbReference type="InterPro" id="IPR020846">
    <property type="entry name" value="MFS_dom"/>
</dbReference>
<feature type="transmembrane region" description="Helical" evidence="8">
    <location>
        <begin position="381"/>
        <end position="403"/>
    </location>
</feature>
<evidence type="ECO:0000313" key="11">
    <source>
        <dbReference type="EMBL" id="MFI7869562.1"/>
    </source>
</evidence>
<keyword evidence="4" id="KW-1003">Cell membrane</keyword>
<reference evidence="11 12" key="1">
    <citation type="submission" date="2024-07" db="EMBL/GenBank/DDBJ databases">
        <title>Whole genome sequencing of Prodigiosin pigment-producing Streptomyces salinarius isolated from rhizosphere soil of Arachis hypogaea.</title>
        <authorList>
            <person name="Vidhya A."/>
            <person name="Ramya S."/>
        </authorList>
    </citation>
    <scope>NUCLEOTIDE SEQUENCE [LARGE SCALE GENOMIC DNA]</scope>
    <source>
        <strain evidence="11 12">VRMG2420</strain>
    </source>
</reference>
<feature type="transmembrane region" description="Helical" evidence="8">
    <location>
        <begin position="85"/>
        <end position="106"/>
    </location>
</feature>
<evidence type="ECO:0000256" key="5">
    <source>
        <dbReference type="ARBA" id="ARBA00022692"/>
    </source>
</evidence>
<comment type="caution">
    <text evidence="11">The sequence shown here is derived from an EMBL/GenBank/DDBJ whole genome shotgun (WGS) entry which is preliminary data.</text>
</comment>
<dbReference type="PROSITE" id="PS50850">
    <property type="entry name" value="MFS"/>
    <property type="match status" value="1"/>
</dbReference>
<dbReference type="Gene3D" id="1.20.1720.10">
    <property type="entry name" value="Multidrug resistance protein D"/>
    <property type="match status" value="1"/>
</dbReference>
<evidence type="ECO:0000256" key="8">
    <source>
        <dbReference type="SAM" id="Phobius"/>
    </source>
</evidence>
<dbReference type="Pfam" id="PF07690">
    <property type="entry name" value="MFS_1"/>
    <property type="match status" value="1"/>
</dbReference>
<organism evidence="11 12">
    <name type="scientific">Streptomyces salinarius</name>
    <dbReference type="NCBI Taxonomy" id="2762598"/>
    <lineage>
        <taxon>Bacteria</taxon>
        <taxon>Bacillati</taxon>
        <taxon>Actinomycetota</taxon>
        <taxon>Actinomycetes</taxon>
        <taxon>Kitasatosporales</taxon>
        <taxon>Streptomycetaceae</taxon>
        <taxon>Streptomyces</taxon>
    </lineage>
</organism>
<comment type="similarity">
    <text evidence="2">Belongs to the major facilitator superfamily. Bcr/CmlA family.</text>
</comment>
<dbReference type="EMBL" id="JBITPR010000011">
    <property type="protein sequence ID" value="MFI7869562.1"/>
    <property type="molecule type" value="Genomic_DNA"/>
</dbReference>
<feature type="chain" id="PRO_5046756086" evidence="9">
    <location>
        <begin position="34"/>
        <end position="455"/>
    </location>
</feature>
<evidence type="ECO:0000256" key="2">
    <source>
        <dbReference type="ARBA" id="ARBA00006236"/>
    </source>
</evidence>
<feature type="transmembrane region" description="Helical" evidence="8">
    <location>
        <begin position="256"/>
        <end position="275"/>
    </location>
</feature>
<keyword evidence="9" id="KW-0732">Signal</keyword>
<dbReference type="InterPro" id="IPR004812">
    <property type="entry name" value="Efflux_drug-R_Bcr/CmlA"/>
</dbReference>
<feature type="transmembrane region" description="Helical" evidence="8">
    <location>
        <begin position="143"/>
        <end position="165"/>
    </location>
</feature>
<feature type="transmembrane region" description="Helical" evidence="8">
    <location>
        <begin position="57"/>
        <end position="73"/>
    </location>
</feature>
<dbReference type="NCBIfam" id="TIGR00710">
    <property type="entry name" value="efflux_Bcr_CflA"/>
    <property type="match status" value="1"/>
</dbReference>
<name>A0ABW8B524_9ACTN</name>
<proteinExistence type="inferred from homology"/>
<feature type="transmembrane region" description="Helical" evidence="8">
    <location>
        <begin position="222"/>
        <end position="241"/>
    </location>
</feature>
<accession>A0ABW8B524</accession>
<dbReference type="CDD" id="cd17320">
    <property type="entry name" value="MFS_MdfA_MDR_like"/>
    <property type="match status" value="1"/>
</dbReference>
<dbReference type="InterPro" id="IPR011701">
    <property type="entry name" value="MFS"/>
</dbReference>
<protein>
    <submittedName>
        <fullName evidence="11">Multidrug effflux MFS transporter</fullName>
    </submittedName>
</protein>
<keyword evidence="5 8" id="KW-0812">Transmembrane</keyword>
<evidence type="ECO:0000256" key="4">
    <source>
        <dbReference type="ARBA" id="ARBA00022475"/>
    </source>
</evidence>
<dbReference type="RefSeq" id="WP_399590861.1">
    <property type="nucleotide sequence ID" value="NZ_JBITPR010000011.1"/>
</dbReference>
<dbReference type="PANTHER" id="PTHR23502:SF132">
    <property type="entry name" value="POLYAMINE TRANSPORTER 2-RELATED"/>
    <property type="match status" value="1"/>
</dbReference>
<feature type="transmembrane region" description="Helical" evidence="8">
    <location>
        <begin position="171"/>
        <end position="193"/>
    </location>
</feature>
<feature type="transmembrane region" description="Helical" evidence="8">
    <location>
        <begin position="314"/>
        <end position="335"/>
    </location>
</feature>
<evidence type="ECO:0000256" key="7">
    <source>
        <dbReference type="ARBA" id="ARBA00023136"/>
    </source>
</evidence>
<evidence type="ECO:0000313" key="12">
    <source>
        <dbReference type="Proteomes" id="UP001614264"/>
    </source>
</evidence>
<feature type="transmembrane region" description="Helical" evidence="8">
    <location>
        <begin position="112"/>
        <end position="131"/>
    </location>
</feature>
<evidence type="ECO:0000256" key="3">
    <source>
        <dbReference type="ARBA" id="ARBA00022448"/>
    </source>
</evidence>
<keyword evidence="6 8" id="KW-1133">Transmembrane helix</keyword>
<dbReference type="PANTHER" id="PTHR23502">
    <property type="entry name" value="MAJOR FACILITATOR SUPERFAMILY"/>
    <property type="match status" value="1"/>
</dbReference>
<gene>
    <name evidence="11" type="ORF">AB4829_03005</name>
</gene>
<evidence type="ECO:0000256" key="6">
    <source>
        <dbReference type="ARBA" id="ARBA00022989"/>
    </source>
</evidence>
<feature type="transmembrane region" description="Helical" evidence="8">
    <location>
        <begin position="347"/>
        <end position="369"/>
    </location>
</feature>
<comment type="subcellular location">
    <subcellularLocation>
        <location evidence="1">Cell membrane</location>
        <topology evidence="1">Multi-pass membrane protein</topology>
    </subcellularLocation>
</comment>
<feature type="signal peptide" evidence="9">
    <location>
        <begin position="1"/>
        <end position="33"/>
    </location>
</feature>
<dbReference type="InterPro" id="IPR036259">
    <property type="entry name" value="MFS_trans_sf"/>
</dbReference>
<feature type="transmembrane region" description="Helical" evidence="8">
    <location>
        <begin position="287"/>
        <end position="308"/>
    </location>
</feature>
<dbReference type="SUPFAM" id="SSF103473">
    <property type="entry name" value="MFS general substrate transporter"/>
    <property type="match status" value="1"/>
</dbReference>